<proteinExistence type="predicted"/>
<feature type="transmembrane region" description="Helical" evidence="1">
    <location>
        <begin position="180"/>
        <end position="199"/>
    </location>
</feature>
<reference evidence="2 3" key="1">
    <citation type="journal article" date="2015" name="Nature">
        <title>rRNA introns, odd ribosomes, and small enigmatic genomes across a large radiation of phyla.</title>
        <authorList>
            <person name="Brown C.T."/>
            <person name="Hug L.A."/>
            <person name="Thomas B.C."/>
            <person name="Sharon I."/>
            <person name="Castelle C.J."/>
            <person name="Singh A."/>
            <person name="Wilkins M.J."/>
            <person name="Williams K.H."/>
            <person name="Banfield J.F."/>
        </authorList>
    </citation>
    <scope>NUCLEOTIDE SEQUENCE [LARGE SCALE GENOMIC DNA]</scope>
</reference>
<sequence>MNFSRESKIIGFVYLLSFVFWIYFLIVTGHSEDRLGFYLQIPLTIIPLLGGIFGLSKAGKWGGIKSAMGRAMVGLSYGLITWALGMVVWDYYIFFTEVEVPYPSLADGFFILSWPFWSYGIFELSKVTGARFGFRLKSGKLLFLAIPVLVSLISYYLLFIVARGGEIELFEGGLKLFFDLFYPIGDVVILTIIVLVYSLSRNFLGGTYKPVVTLLFLGFVFNYFTDFTFSYTTTVGIYFNGHFVDFMFTTTMFILAVAINSFDPDLRKK</sequence>
<protein>
    <submittedName>
        <fullName evidence="2">Membrane protein</fullName>
    </submittedName>
</protein>
<dbReference type="Proteomes" id="UP000034932">
    <property type="component" value="Unassembled WGS sequence"/>
</dbReference>
<evidence type="ECO:0000313" key="3">
    <source>
        <dbReference type="Proteomes" id="UP000034932"/>
    </source>
</evidence>
<dbReference type="EMBL" id="LBVW01000006">
    <property type="protein sequence ID" value="KKQ93921.1"/>
    <property type="molecule type" value="Genomic_DNA"/>
</dbReference>
<evidence type="ECO:0000313" key="2">
    <source>
        <dbReference type="EMBL" id="KKQ93921.1"/>
    </source>
</evidence>
<dbReference type="AlphaFoldDB" id="A0A0G0PX25"/>
<feature type="transmembrane region" description="Helical" evidence="1">
    <location>
        <begin position="211"/>
        <end position="231"/>
    </location>
</feature>
<feature type="transmembrane region" description="Helical" evidence="1">
    <location>
        <begin position="141"/>
        <end position="160"/>
    </location>
</feature>
<dbReference type="STRING" id="1618573.UT19_C0006G0049"/>
<feature type="transmembrane region" description="Helical" evidence="1">
    <location>
        <begin position="75"/>
        <end position="94"/>
    </location>
</feature>
<feature type="transmembrane region" description="Helical" evidence="1">
    <location>
        <begin position="100"/>
        <end position="120"/>
    </location>
</feature>
<feature type="transmembrane region" description="Helical" evidence="1">
    <location>
        <begin position="237"/>
        <end position="259"/>
    </location>
</feature>
<gene>
    <name evidence="2" type="ORF">UT19_C0006G0049</name>
</gene>
<name>A0A0G0PX25_9BACT</name>
<feature type="transmembrane region" description="Helical" evidence="1">
    <location>
        <begin position="37"/>
        <end position="55"/>
    </location>
</feature>
<keyword evidence="1" id="KW-0472">Membrane</keyword>
<keyword evidence="1" id="KW-0812">Transmembrane</keyword>
<evidence type="ECO:0000256" key="1">
    <source>
        <dbReference type="SAM" id="Phobius"/>
    </source>
</evidence>
<feature type="transmembrane region" description="Helical" evidence="1">
    <location>
        <begin position="12"/>
        <end position="31"/>
    </location>
</feature>
<comment type="caution">
    <text evidence="2">The sequence shown here is derived from an EMBL/GenBank/DDBJ whole genome shotgun (WGS) entry which is preliminary data.</text>
</comment>
<accession>A0A0G0PX25</accession>
<organism evidence="2 3">
    <name type="scientific">Candidatus Woesebacteria bacterium GW2011_GWB1_39_10b</name>
    <dbReference type="NCBI Taxonomy" id="1618573"/>
    <lineage>
        <taxon>Bacteria</taxon>
        <taxon>Candidatus Woeseibacteriota</taxon>
    </lineage>
</organism>
<keyword evidence="1" id="KW-1133">Transmembrane helix</keyword>